<evidence type="ECO:0000313" key="4">
    <source>
        <dbReference type="Proteomes" id="UP000180057"/>
    </source>
</evidence>
<name>A0A1S2M3I8_9BACI</name>
<sequence length="91" mass="10937">MHEDFPGIPEEDPEKVIYEEDIFMGYRYFSTLDVEPTYEFGYGLSYTTFHFPKVKVKKIKDKVRFLLQLKIVEICLVEKWYKFTSPLLTIN</sequence>
<dbReference type="STRING" id="472963.BKP45_13960"/>
<dbReference type="InterPro" id="IPR036881">
    <property type="entry name" value="Glyco_hydro_3_C_sf"/>
</dbReference>
<evidence type="ECO:0008006" key="5">
    <source>
        <dbReference type="Google" id="ProtNLM"/>
    </source>
</evidence>
<comment type="similarity">
    <text evidence="1">Belongs to the glycosyl hydrolase 3 family.</text>
</comment>
<dbReference type="Gene3D" id="3.40.50.1700">
    <property type="entry name" value="Glycoside hydrolase family 3 C-terminal domain"/>
    <property type="match status" value="1"/>
</dbReference>
<keyword evidence="2" id="KW-0378">Hydrolase</keyword>
<protein>
    <recommendedName>
        <fullName evidence="5">Glycoside hydrolase family 3 C-terminal domain-containing protein</fullName>
    </recommendedName>
</protein>
<keyword evidence="4" id="KW-1185">Reference proteome</keyword>
<proteinExistence type="inferred from homology"/>
<accession>A0A1S2M3I8</accession>
<dbReference type="GO" id="GO:0004553">
    <property type="term" value="F:hydrolase activity, hydrolyzing O-glycosyl compounds"/>
    <property type="evidence" value="ECO:0007669"/>
    <property type="project" value="InterPro"/>
</dbReference>
<dbReference type="RefSeq" id="WP_071390304.1">
    <property type="nucleotide sequence ID" value="NZ_MLQS01000019.1"/>
</dbReference>
<dbReference type="EMBL" id="MLQS01000019">
    <property type="protein sequence ID" value="OIJ19258.1"/>
    <property type="molecule type" value="Genomic_DNA"/>
</dbReference>
<dbReference type="SUPFAM" id="SSF52279">
    <property type="entry name" value="Beta-D-glucan exohydrolase, C-terminal domain"/>
    <property type="match status" value="1"/>
</dbReference>
<gene>
    <name evidence="3" type="ORF">BKP45_13960</name>
</gene>
<evidence type="ECO:0000256" key="2">
    <source>
        <dbReference type="ARBA" id="ARBA00022801"/>
    </source>
</evidence>
<dbReference type="InterPro" id="IPR050288">
    <property type="entry name" value="Cellulose_deg_GH3"/>
</dbReference>
<dbReference type="PANTHER" id="PTHR42715">
    <property type="entry name" value="BETA-GLUCOSIDASE"/>
    <property type="match status" value="1"/>
</dbReference>
<evidence type="ECO:0000256" key="1">
    <source>
        <dbReference type="ARBA" id="ARBA00005336"/>
    </source>
</evidence>
<organism evidence="3 4">
    <name type="scientific">Anaerobacillus alkalidiazotrophicus</name>
    <dbReference type="NCBI Taxonomy" id="472963"/>
    <lineage>
        <taxon>Bacteria</taxon>
        <taxon>Bacillati</taxon>
        <taxon>Bacillota</taxon>
        <taxon>Bacilli</taxon>
        <taxon>Bacillales</taxon>
        <taxon>Bacillaceae</taxon>
        <taxon>Anaerobacillus</taxon>
    </lineage>
</organism>
<dbReference type="GO" id="GO:0005975">
    <property type="term" value="P:carbohydrate metabolic process"/>
    <property type="evidence" value="ECO:0007669"/>
    <property type="project" value="InterPro"/>
</dbReference>
<evidence type="ECO:0000313" key="3">
    <source>
        <dbReference type="EMBL" id="OIJ19258.1"/>
    </source>
</evidence>
<dbReference type="Proteomes" id="UP000180057">
    <property type="component" value="Unassembled WGS sequence"/>
</dbReference>
<reference evidence="3 4" key="1">
    <citation type="submission" date="2016-10" db="EMBL/GenBank/DDBJ databases">
        <title>Draft genome sequences of four alkaliphilic bacteria belonging to the Anaerobacillus genus.</title>
        <authorList>
            <person name="Bassil N.M."/>
            <person name="Lloyd J.R."/>
        </authorList>
    </citation>
    <scope>NUCLEOTIDE SEQUENCE [LARGE SCALE GENOMIC DNA]</scope>
    <source>
        <strain evidence="3 4">DSM 22531</strain>
    </source>
</reference>
<dbReference type="AlphaFoldDB" id="A0A1S2M3I8"/>
<dbReference type="PANTHER" id="PTHR42715:SF10">
    <property type="entry name" value="BETA-GLUCOSIDASE"/>
    <property type="match status" value="1"/>
</dbReference>
<comment type="caution">
    <text evidence="3">The sequence shown here is derived from an EMBL/GenBank/DDBJ whole genome shotgun (WGS) entry which is preliminary data.</text>
</comment>